<reference evidence="6 7" key="4">
    <citation type="submission" date="2017-10" db="EMBL/GenBank/DDBJ databases">
        <title>Genome analyses suggest a sexual origin of heterokaryosis in a supposedly ancient asexual fungus.</title>
        <authorList>
            <person name="Corradi N."/>
            <person name="Sedzielewska K."/>
            <person name="Noel J."/>
            <person name="Charron P."/>
            <person name="Farinelli L."/>
            <person name="Marton T."/>
            <person name="Kruger M."/>
            <person name="Pelin A."/>
            <person name="Brachmann A."/>
            <person name="Corradi N."/>
        </authorList>
    </citation>
    <scope>NUCLEOTIDE SEQUENCE [LARGE SCALE GENOMIC DNA]</scope>
    <source>
        <strain evidence="6 7">A1</strain>
    </source>
</reference>
<evidence type="ECO:0000313" key="7">
    <source>
        <dbReference type="Proteomes" id="UP000232688"/>
    </source>
</evidence>
<dbReference type="Proteomes" id="UP000232688">
    <property type="component" value="Unassembled WGS sequence"/>
</dbReference>
<feature type="domain" description="Crinkler effector protein N-terminal" evidence="4">
    <location>
        <begin position="14"/>
        <end position="128"/>
    </location>
</feature>
<dbReference type="GO" id="GO:0043657">
    <property type="term" value="C:host cell"/>
    <property type="evidence" value="ECO:0007669"/>
    <property type="project" value="UniProtKB-SubCell"/>
</dbReference>
<dbReference type="GO" id="GO:0005576">
    <property type="term" value="C:extracellular region"/>
    <property type="evidence" value="ECO:0007669"/>
    <property type="project" value="UniProtKB-SubCell"/>
</dbReference>
<name>A0A2I1FGQ4_9GLOM</name>
<dbReference type="EMBL" id="LLXH01006920">
    <property type="protein sequence ID" value="PKC51831.1"/>
    <property type="molecule type" value="Genomic_DNA"/>
</dbReference>
<organism evidence="6 7">
    <name type="scientific">Rhizophagus irregularis</name>
    <dbReference type="NCBI Taxonomy" id="588596"/>
    <lineage>
        <taxon>Eukaryota</taxon>
        <taxon>Fungi</taxon>
        <taxon>Fungi incertae sedis</taxon>
        <taxon>Mucoromycota</taxon>
        <taxon>Glomeromycotina</taxon>
        <taxon>Glomeromycetes</taxon>
        <taxon>Glomerales</taxon>
        <taxon>Glomeraceae</taxon>
        <taxon>Rhizophagus</taxon>
    </lineage>
</organism>
<comment type="subcellular location">
    <subcellularLocation>
        <location evidence="1">Host cell</location>
    </subcellularLocation>
    <subcellularLocation>
        <location evidence="2">Secreted</location>
    </subcellularLocation>
</comment>
<proteinExistence type="predicted"/>
<comment type="caution">
    <text evidence="6">The sequence shown here is derived from an EMBL/GenBank/DDBJ whole genome shotgun (WGS) entry which is preliminary data.</text>
</comment>
<dbReference type="AlphaFoldDB" id="A0A2I1FGQ4"/>
<evidence type="ECO:0000313" key="5">
    <source>
        <dbReference type="EMBL" id="PKB93170.1"/>
    </source>
</evidence>
<evidence type="ECO:0000313" key="6">
    <source>
        <dbReference type="EMBL" id="PKC51831.1"/>
    </source>
</evidence>
<evidence type="ECO:0000256" key="3">
    <source>
        <dbReference type="ARBA" id="ARBA00022525"/>
    </source>
</evidence>
<dbReference type="VEuPathDB" id="FungiDB:RhiirA1_543635"/>
<evidence type="ECO:0000259" key="4">
    <source>
        <dbReference type="Pfam" id="PF20147"/>
    </source>
</evidence>
<dbReference type="OrthoDB" id="2353714at2759"/>
<reference evidence="5 8" key="2">
    <citation type="submission" date="2017-09" db="EMBL/GenBank/DDBJ databases">
        <title>Extensive intraspecific genome diversity in a model arbuscular mycorrhizal fungus.</title>
        <authorList>
            <person name="Chen E.C."/>
            <person name="Morin E."/>
            <person name="Beaudet D."/>
            <person name="Noel J."/>
            <person name="Ndikumana S."/>
            <person name="Charron P."/>
            <person name="St-Onge C."/>
            <person name="Giorgi J."/>
            <person name="Grigoriev I.V."/>
            <person name="Roux C."/>
            <person name="Martin F.M."/>
            <person name="Corradi N."/>
        </authorList>
    </citation>
    <scope>NUCLEOTIDE SEQUENCE [LARGE SCALE GENOMIC DNA]</scope>
    <source>
        <strain evidence="5 8">A5</strain>
    </source>
</reference>
<evidence type="ECO:0000256" key="1">
    <source>
        <dbReference type="ARBA" id="ARBA00004340"/>
    </source>
</evidence>
<dbReference type="Proteomes" id="UP000232722">
    <property type="component" value="Unassembled WGS sequence"/>
</dbReference>
<dbReference type="VEuPathDB" id="FungiDB:FUN_005710"/>
<evidence type="ECO:0000313" key="8">
    <source>
        <dbReference type="Proteomes" id="UP000232722"/>
    </source>
</evidence>
<evidence type="ECO:0000256" key="2">
    <source>
        <dbReference type="ARBA" id="ARBA00004613"/>
    </source>
</evidence>
<sequence length="141" mass="15600">MSDKSKTSDKSKYITLNCIIPGEGVNDIFDVTISNANNNRVSSLAEVIKARRPDRFQDTDSASLDLYRAGNEISDSLVIDKSQSSSAVNIGGGIKMQLQDTIYSHFPKQPQLKSLSERYYEEGINVVVFPEPLPEALSKDK</sequence>
<reference evidence="6 7" key="3">
    <citation type="submission" date="2017-10" db="EMBL/GenBank/DDBJ databases">
        <title>Extensive intraspecific genome diversity in a model arbuscular mycorrhizal fungus.</title>
        <authorList>
            <person name="Chen E.C.H."/>
            <person name="Morin E."/>
            <person name="Baudet D."/>
            <person name="Noel J."/>
            <person name="Ndikumana S."/>
            <person name="Charron P."/>
            <person name="St-Onge C."/>
            <person name="Giorgi J."/>
            <person name="Grigoriev I.V."/>
            <person name="Roux C."/>
            <person name="Martin F.M."/>
            <person name="Corradi N."/>
        </authorList>
    </citation>
    <scope>NUCLEOTIDE SEQUENCE [LARGE SCALE GENOMIC DNA]</scope>
    <source>
        <strain evidence="6 7">A1</strain>
    </source>
</reference>
<keyword evidence="3" id="KW-0964">Secreted</keyword>
<dbReference type="InterPro" id="IPR045379">
    <property type="entry name" value="Crinkler_N"/>
</dbReference>
<accession>A0A2I1FGQ4</accession>
<gene>
    <name evidence="6" type="ORF">RhiirA1_543635</name>
    <name evidence="5" type="ORF">RhiirA5_223319</name>
</gene>
<dbReference type="Pfam" id="PF20147">
    <property type="entry name" value="Crinkler"/>
    <property type="match status" value="1"/>
</dbReference>
<protein>
    <recommendedName>
        <fullName evidence="4">Crinkler effector protein N-terminal domain-containing protein</fullName>
    </recommendedName>
</protein>
<dbReference type="EMBL" id="LLXJ01008781">
    <property type="protein sequence ID" value="PKB93170.1"/>
    <property type="molecule type" value="Genomic_DNA"/>
</dbReference>
<reference evidence="5 8" key="1">
    <citation type="submission" date="2016-04" db="EMBL/GenBank/DDBJ databases">
        <title>Genome analyses suggest a sexual origin of heterokaryosis in a supposedly ancient asexual fungus.</title>
        <authorList>
            <person name="Ropars J."/>
            <person name="Sedzielewska K."/>
            <person name="Noel J."/>
            <person name="Charron P."/>
            <person name="Farinelli L."/>
            <person name="Marton T."/>
            <person name="Kruger M."/>
            <person name="Pelin A."/>
            <person name="Brachmann A."/>
            <person name="Corradi N."/>
        </authorList>
    </citation>
    <scope>NUCLEOTIDE SEQUENCE [LARGE SCALE GENOMIC DNA]</scope>
    <source>
        <strain evidence="5 8">A5</strain>
    </source>
</reference>